<comment type="caution">
    <text evidence="2">The sequence shown here is derived from an EMBL/GenBank/DDBJ whole genome shotgun (WGS) entry which is preliminary data.</text>
</comment>
<keyword evidence="1" id="KW-1133">Transmembrane helix</keyword>
<feature type="transmembrane region" description="Helical" evidence="1">
    <location>
        <begin position="442"/>
        <end position="464"/>
    </location>
</feature>
<feature type="transmembrane region" description="Helical" evidence="1">
    <location>
        <begin position="471"/>
        <end position="491"/>
    </location>
</feature>
<feature type="transmembrane region" description="Helical" evidence="1">
    <location>
        <begin position="356"/>
        <end position="380"/>
    </location>
</feature>
<proteinExistence type="predicted"/>
<feature type="transmembrane region" description="Helical" evidence="1">
    <location>
        <begin position="400"/>
        <end position="422"/>
    </location>
</feature>
<name>A0A100XG11_MYCTH</name>
<gene>
    <name evidence="2" type="ORF">RMCT_2842</name>
</gene>
<dbReference type="EMBL" id="BCTB01000020">
    <property type="protein sequence ID" value="GAT15872.1"/>
    <property type="molecule type" value="Genomic_DNA"/>
</dbReference>
<evidence type="ECO:0000256" key="1">
    <source>
        <dbReference type="SAM" id="Phobius"/>
    </source>
</evidence>
<dbReference type="STRING" id="1797.RMCT_2842"/>
<feature type="transmembrane region" description="Helical" evidence="1">
    <location>
        <begin position="511"/>
        <end position="531"/>
    </location>
</feature>
<organism evidence="2 3">
    <name type="scientific">Mycolicibacterium thermoresistibile</name>
    <name type="common">Mycobacterium thermoresistibile</name>
    <dbReference type="NCBI Taxonomy" id="1797"/>
    <lineage>
        <taxon>Bacteria</taxon>
        <taxon>Bacillati</taxon>
        <taxon>Actinomycetota</taxon>
        <taxon>Actinomycetes</taxon>
        <taxon>Mycobacteriales</taxon>
        <taxon>Mycobacteriaceae</taxon>
        <taxon>Mycolicibacterium</taxon>
    </lineage>
</organism>
<feature type="transmembrane region" description="Helical" evidence="1">
    <location>
        <begin position="178"/>
        <end position="199"/>
    </location>
</feature>
<feature type="transmembrane region" description="Helical" evidence="1">
    <location>
        <begin position="149"/>
        <end position="172"/>
    </location>
</feature>
<dbReference type="RefSeq" id="WP_003925002.1">
    <property type="nucleotide sequence ID" value="NZ_BCTB01000020.1"/>
</dbReference>
<reference evidence="3" key="2">
    <citation type="submission" date="2016-02" db="EMBL/GenBank/DDBJ databases">
        <title>Draft genome sequence of five rapidly growing Mycobacterium species.</title>
        <authorList>
            <person name="Katahira K."/>
            <person name="Gotou Y."/>
            <person name="Iida K."/>
            <person name="Ogura Y."/>
            <person name="Hayashi T."/>
        </authorList>
    </citation>
    <scope>NUCLEOTIDE SEQUENCE [LARGE SCALE GENOMIC DNA]</scope>
    <source>
        <strain evidence="3">JCM6362</strain>
    </source>
</reference>
<protein>
    <submittedName>
        <fullName evidence="2">ABC transporter</fullName>
    </submittedName>
</protein>
<feature type="transmembrane region" description="Helical" evidence="1">
    <location>
        <begin position="314"/>
        <end position="336"/>
    </location>
</feature>
<reference evidence="2 3" key="1">
    <citation type="journal article" date="2016" name="Genome Announc.">
        <title>Draft Genome Sequences of Five Rapidly Growing Mycobacterium Species, M. thermoresistibile, M. fortuitum subsp. acetamidolyticum, M. canariasense, M. brisbanense, and M. novocastrense.</title>
        <authorList>
            <person name="Katahira K."/>
            <person name="Ogura Y."/>
            <person name="Gotoh Y."/>
            <person name="Hayashi T."/>
        </authorList>
    </citation>
    <scope>NUCLEOTIDE SEQUENCE [LARGE SCALE GENOMIC DNA]</scope>
    <source>
        <strain evidence="2 3">JCM6362</strain>
    </source>
</reference>
<keyword evidence="1" id="KW-0812">Transmembrane</keyword>
<feature type="transmembrane region" description="Helical" evidence="1">
    <location>
        <begin position="102"/>
        <end position="119"/>
    </location>
</feature>
<evidence type="ECO:0000313" key="3">
    <source>
        <dbReference type="Proteomes" id="UP000069654"/>
    </source>
</evidence>
<dbReference type="OMA" id="AQQMRPF"/>
<sequence>MSATVTARHARAARPATGSTLTGLGRLIALALRRDRIRLPVWVVVLTVSIGYMPAALEMAYPDEVDRLARVNLMKNPAGIMFAGPMFGKNETALGAMVANEAMLTFIVAASILAILTVVRRTRAEEESGTAELVLAAPVGRHARTVAAILLLAGVNAVLAVTLTAATAATGLPVVDSAAMSLGITGVAMVFGATAAVTAQLWRTSRAATGAALGALAAAVVVRGVGDVINHSGSVVSWLSPVAWAQQMRAFVEVRWWPLALLVLLTVVLLGAAAVLERSREYDAGTLPAGGDRPGAPPIRGVFGLQLVLQRGQLIGWSVGLFLGGLTFGSLTQAMLDIAEENELVAAMLAAHGNAGIFTTMTQFLAAATTAFIAITVLRLRSDEQSGLAEPVLAGSVSRWQWLLSTVAATLLGAATLLFFAGLGNGLGAGIALGDPGTVGELVLSALAHLPAMAVMTGIAALAFALRMNWIAWLTVTFVIVSLYMGALLRVPQWLLDLSPVTRIKVPMETSVTTMVVMVLIGAALTATAGWRYRGRDAL</sequence>
<feature type="transmembrane region" description="Helical" evidence="1">
    <location>
        <begin position="211"/>
        <end position="229"/>
    </location>
</feature>
<feature type="transmembrane region" description="Helical" evidence="1">
    <location>
        <begin position="39"/>
        <end position="57"/>
    </location>
</feature>
<evidence type="ECO:0000313" key="2">
    <source>
        <dbReference type="EMBL" id="GAT15872.1"/>
    </source>
</evidence>
<dbReference type="Proteomes" id="UP000069654">
    <property type="component" value="Unassembled WGS sequence"/>
</dbReference>
<dbReference type="OrthoDB" id="2014935at2"/>
<dbReference type="AlphaFoldDB" id="A0A100XG11"/>
<keyword evidence="1" id="KW-0472">Membrane</keyword>
<feature type="transmembrane region" description="Helical" evidence="1">
    <location>
        <begin position="256"/>
        <end position="276"/>
    </location>
</feature>
<accession>A0A100XG11</accession>